<feature type="region of interest" description="Disordered" evidence="1">
    <location>
        <begin position="325"/>
        <end position="349"/>
    </location>
</feature>
<dbReference type="InterPro" id="IPR001611">
    <property type="entry name" value="Leu-rich_rpt"/>
</dbReference>
<dbReference type="OMA" id="WPAPALC"/>
<dbReference type="GO" id="GO:0031267">
    <property type="term" value="F:small GTPase binding"/>
    <property type="evidence" value="ECO:0007669"/>
    <property type="project" value="TreeGrafter"/>
</dbReference>
<evidence type="ECO:0000313" key="3">
    <source>
        <dbReference type="Proteomes" id="UP000051952"/>
    </source>
</evidence>
<reference evidence="3" key="1">
    <citation type="submission" date="2015-09" db="EMBL/GenBank/DDBJ databases">
        <authorList>
            <consortium name="Pathogen Informatics"/>
        </authorList>
    </citation>
    <scope>NUCLEOTIDE SEQUENCE [LARGE SCALE GENOMIC DNA]</scope>
    <source>
        <strain evidence="3">Lake Konstanz</strain>
    </source>
</reference>
<proteinExistence type="predicted"/>
<dbReference type="AlphaFoldDB" id="A0A0S4JWU2"/>
<keyword evidence="3" id="KW-1185">Reference proteome</keyword>
<dbReference type="GO" id="GO:0005634">
    <property type="term" value="C:nucleus"/>
    <property type="evidence" value="ECO:0007669"/>
    <property type="project" value="TreeGrafter"/>
</dbReference>
<dbReference type="InterPro" id="IPR032675">
    <property type="entry name" value="LRR_dom_sf"/>
</dbReference>
<dbReference type="PANTHER" id="PTHR24113:SF15">
    <property type="entry name" value="NACHT DOMAIN-CONTAINING PROTEIN"/>
    <property type="match status" value="1"/>
</dbReference>
<evidence type="ECO:0000313" key="2">
    <source>
        <dbReference type="EMBL" id="CUG93046.1"/>
    </source>
</evidence>
<feature type="region of interest" description="Disordered" evidence="1">
    <location>
        <begin position="1"/>
        <end position="58"/>
    </location>
</feature>
<dbReference type="GO" id="GO:0048471">
    <property type="term" value="C:perinuclear region of cytoplasm"/>
    <property type="evidence" value="ECO:0007669"/>
    <property type="project" value="TreeGrafter"/>
</dbReference>
<dbReference type="Proteomes" id="UP000051952">
    <property type="component" value="Unassembled WGS sequence"/>
</dbReference>
<dbReference type="GO" id="GO:0005829">
    <property type="term" value="C:cytosol"/>
    <property type="evidence" value="ECO:0007669"/>
    <property type="project" value="TreeGrafter"/>
</dbReference>
<dbReference type="PANTHER" id="PTHR24113">
    <property type="entry name" value="RAN GTPASE-ACTIVATING PROTEIN 1"/>
    <property type="match status" value="1"/>
</dbReference>
<evidence type="ECO:0000256" key="1">
    <source>
        <dbReference type="SAM" id="MobiDB-lite"/>
    </source>
</evidence>
<dbReference type="InterPro" id="IPR027038">
    <property type="entry name" value="RanGap"/>
</dbReference>
<dbReference type="Gene3D" id="3.80.10.10">
    <property type="entry name" value="Ribonuclease Inhibitor"/>
    <property type="match status" value="1"/>
</dbReference>
<organism evidence="2 3">
    <name type="scientific">Bodo saltans</name>
    <name type="common">Flagellated protozoan</name>
    <dbReference type="NCBI Taxonomy" id="75058"/>
    <lineage>
        <taxon>Eukaryota</taxon>
        <taxon>Discoba</taxon>
        <taxon>Euglenozoa</taxon>
        <taxon>Kinetoplastea</taxon>
        <taxon>Metakinetoplastina</taxon>
        <taxon>Eubodonida</taxon>
        <taxon>Bodonidae</taxon>
        <taxon>Bodo</taxon>
    </lineage>
</organism>
<dbReference type="VEuPathDB" id="TriTrypDB:BSAL_40495"/>
<accession>A0A0S4JWU2</accession>
<dbReference type="OrthoDB" id="272549at2759"/>
<gene>
    <name evidence="2" type="ORF">BSAL_40495</name>
</gene>
<dbReference type="Pfam" id="PF13516">
    <property type="entry name" value="LRR_6"/>
    <property type="match status" value="2"/>
</dbReference>
<dbReference type="GO" id="GO:0005096">
    <property type="term" value="F:GTPase activator activity"/>
    <property type="evidence" value="ECO:0007669"/>
    <property type="project" value="InterPro"/>
</dbReference>
<dbReference type="GO" id="GO:0006913">
    <property type="term" value="P:nucleocytoplasmic transport"/>
    <property type="evidence" value="ECO:0007669"/>
    <property type="project" value="TreeGrafter"/>
</dbReference>
<dbReference type="SUPFAM" id="SSF52047">
    <property type="entry name" value="RNI-like"/>
    <property type="match status" value="1"/>
</dbReference>
<name>A0A0S4JWU2_BODSA</name>
<protein>
    <submittedName>
        <fullName evidence="2">Leucine-rich repeat protein, putative</fullName>
    </submittedName>
</protein>
<dbReference type="EMBL" id="CYKH01002113">
    <property type="protein sequence ID" value="CUG93046.1"/>
    <property type="molecule type" value="Genomic_DNA"/>
</dbReference>
<dbReference type="SMART" id="SM00368">
    <property type="entry name" value="LRR_RI"/>
    <property type="match status" value="3"/>
</dbReference>
<sequence>MRREKGPTKIQKRPRTASSEPLQRRPVKDQAAASSAPTADEVRTTVATTTPVSPPPAAATETAVVQLTEEEYLKKVSGRKSRHDAVAETGGVNMRLLATDPVYRILHHSHRSDVVEVVKCKFGEAECERAAKYLRDEFTAGPVRRLRLQLNVTGAELYMGRFFPFFSKHALSLRLLDLSRNQLTADDVVVLARTLKLSTANRSLEVLDLSCNRDIGNQGAAVLMSSISKSETIRAVILKHISLDDEGARMVAPYLASRPHPLPSPSLQVKAGDAAILNGYQWTGNDQHRGHCNFFLNLNENCLGPDSIQLLGKCLPEHVSLTVLHQRPKRTPQQRATTSSVANEASPES</sequence>
<feature type="compositionally biased region" description="Polar residues" evidence="1">
    <location>
        <begin position="333"/>
        <end position="349"/>
    </location>
</feature>